<protein>
    <recommendedName>
        <fullName evidence="2">WD40 repeat protein</fullName>
    </recommendedName>
</protein>
<accession>A0AB39HAM2</accession>
<evidence type="ECO:0008006" key="2">
    <source>
        <dbReference type="Google" id="ProtNLM"/>
    </source>
</evidence>
<dbReference type="RefSeq" id="WP_306099952.1">
    <property type="nucleotide sequence ID" value="NZ_CP162601.1"/>
</dbReference>
<reference evidence="1" key="1">
    <citation type="submission" date="2024-07" db="EMBL/GenBank/DDBJ databases">
        <title>Genome Analysis of a Potential Novel Vibrio Species Secreting pH- and Thermo-stable Alginate Lyase and its Application in Producing Alginate Oligosaccharides.</title>
        <authorList>
            <person name="Huang H."/>
            <person name="Bao K."/>
        </authorList>
    </citation>
    <scope>NUCLEOTIDE SEQUENCE</scope>
    <source>
        <strain evidence="1">HB236076</strain>
    </source>
</reference>
<evidence type="ECO:0000313" key="1">
    <source>
        <dbReference type="EMBL" id="XDK23909.1"/>
    </source>
</evidence>
<dbReference type="KEGG" id="vih:AB0763_06585"/>
<name>A0AB39HAM2_9VIBR</name>
<dbReference type="AlphaFoldDB" id="A0AB39HAM2"/>
<organism evidence="1">
    <name type="scientific">Vibrio sp. HB236076</name>
    <dbReference type="NCBI Taxonomy" id="3232307"/>
    <lineage>
        <taxon>Bacteria</taxon>
        <taxon>Pseudomonadati</taxon>
        <taxon>Pseudomonadota</taxon>
        <taxon>Gammaproteobacteria</taxon>
        <taxon>Vibrionales</taxon>
        <taxon>Vibrionaceae</taxon>
        <taxon>Vibrio</taxon>
    </lineage>
</organism>
<dbReference type="EMBL" id="CP162601">
    <property type="protein sequence ID" value="XDK23909.1"/>
    <property type="molecule type" value="Genomic_DNA"/>
</dbReference>
<proteinExistence type="predicted"/>
<sequence>MMKTLVCRQIIVGILASFFISSPVRAFEDPSLFPQPFLLGDWNFYSKSREHPVSFERLQLTLDSDYQFRFLVYQSDQSVREWRGVYQADRANLILGANSSTPQTYHYQFSHNQLVLDGVHFTKKLPSPLAGVWSSNSLTDNKGHPTWLTQLDLRLQPDFLFSMTLRGSGGEHQTRTGIFYIDKQYLVFLYELGEESSRYQVRRNQLELISESGDVVAKLKRQVLR</sequence>
<gene>
    <name evidence="1" type="ORF">AB0763_06585</name>
</gene>